<sequence>MENPRKADAATLDDGCETERSERKSPEHLTIRLGSRTVAPQLVRASDAPSSSAMQRAAEASAVMRRVGKSVYMISGQTARILALLQVFRC</sequence>
<dbReference type="Proteomes" id="UP000294513">
    <property type="component" value="Unassembled WGS sequence"/>
</dbReference>
<protein>
    <submittedName>
        <fullName evidence="2">Uncharacterized protein</fullName>
    </submittedName>
</protein>
<gene>
    <name evidence="2" type="ORF">E1298_15765</name>
</gene>
<evidence type="ECO:0000256" key="1">
    <source>
        <dbReference type="SAM" id="MobiDB-lite"/>
    </source>
</evidence>
<dbReference type="RefSeq" id="WP_131893829.1">
    <property type="nucleotide sequence ID" value="NZ_SMKU01000068.1"/>
</dbReference>
<dbReference type="AlphaFoldDB" id="A0A4R5BUF2"/>
<accession>A0A4R5BUF2</accession>
<keyword evidence="3" id="KW-1185">Reference proteome</keyword>
<dbReference type="OrthoDB" id="9898086at2"/>
<organism evidence="2 3">
    <name type="scientific">Actinomadura rubrisoli</name>
    <dbReference type="NCBI Taxonomy" id="2530368"/>
    <lineage>
        <taxon>Bacteria</taxon>
        <taxon>Bacillati</taxon>
        <taxon>Actinomycetota</taxon>
        <taxon>Actinomycetes</taxon>
        <taxon>Streptosporangiales</taxon>
        <taxon>Thermomonosporaceae</taxon>
        <taxon>Actinomadura</taxon>
    </lineage>
</organism>
<reference evidence="2 3" key="1">
    <citation type="submission" date="2019-03" db="EMBL/GenBank/DDBJ databases">
        <title>Draft genome sequences of novel Actinobacteria.</title>
        <authorList>
            <person name="Sahin N."/>
            <person name="Ay H."/>
            <person name="Saygin H."/>
        </authorList>
    </citation>
    <scope>NUCLEOTIDE SEQUENCE [LARGE SCALE GENOMIC DNA]</scope>
    <source>
        <strain evidence="2 3">H3C3</strain>
    </source>
</reference>
<comment type="caution">
    <text evidence="2">The sequence shown here is derived from an EMBL/GenBank/DDBJ whole genome shotgun (WGS) entry which is preliminary data.</text>
</comment>
<name>A0A4R5BUF2_9ACTN</name>
<feature type="region of interest" description="Disordered" evidence="1">
    <location>
        <begin position="1"/>
        <end position="30"/>
    </location>
</feature>
<evidence type="ECO:0000313" key="2">
    <source>
        <dbReference type="EMBL" id="TDD87852.1"/>
    </source>
</evidence>
<dbReference type="EMBL" id="SMKU01000068">
    <property type="protein sequence ID" value="TDD87852.1"/>
    <property type="molecule type" value="Genomic_DNA"/>
</dbReference>
<evidence type="ECO:0000313" key="3">
    <source>
        <dbReference type="Proteomes" id="UP000294513"/>
    </source>
</evidence>
<feature type="compositionally biased region" description="Basic and acidic residues" evidence="1">
    <location>
        <begin position="17"/>
        <end position="30"/>
    </location>
</feature>
<proteinExistence type="predicted"/>